<keyword evidence="1" id="KW-0479">Metal-binding</keyword>
<evidence type="ECO:0000256" key="2">
    <source>
        <dbReference type="ARBA" id="ARBA00022771"/>
    </source>
</evidence>
<dbReference type="RefSeq" id="XP_016945249.3">
    <property type="nucleotide sequence ID" value="XM_017089760.4"/>
</dbReference>
<dbReference type="GO" id="GO:0008270">
    <property type="term" value="F:zinc ion binding"/>
    <property type="evidence" value="ECO:0007669"/>
    <property type="project" value="UniProtKB-KW"/>
</dbReference>
<reference evidence="7" key="2">
    <citation type="submission" date="2025-08" db="UniProtKB">
        <authorList>
            <consortium name="RefSeq"/>
        </authorList>
    </citation>
    <scope>IDENTIFICATION</scope>
</reference>
<gene>
    <name evidence="7" type="primary">Atac2</name>
</gene>
<organism evidence="6 7">
    <name type="scientific">Drosophila suzukii</name>
    <name type="common">Spotted-wing drosophila fruit fly</name>
    <dbReference type="NCBI Taxonomy" id="28584"/>
    <lineage>
        <taxon>Eukaryota</taxon>
        <taxon>Metazoa</taxon>
        <taxon>Ecdysozoa</taxon>
        <taxon>Arthropoda</taxon>
        <taxon>Hexapoda</taxon>
        <taxon>Insecta</taxon>
        <taxon>Pterygota</taxon>
        <taxon>Neoptera</taxon>
        <taxon>Endopterygota</taxon>
        <taxon>Diptera</taxon>
        <taxon>Brachycera</taxon>
        <taxon>Muscomorpha</taxon>
        <taxon>Ephydroidea</taxon>
        <taxon>Drosophilidae</taxon>
        <taxon>Drosophila</taxon>
        <taxon>Sophophora</taxon>
    </lineage>
</organism>
<dbReference type="PROSITE" id="PS01359">
    <property type="entry name" value="ZF_PHD_1"/>
    <property type="match status" value="1"/>
</dbReference>
<dbReference type="InterPro" id="IPR016181">
    <property type="entry name" value="Acyl_CoA_acyltransferase"/>
</dbReference>
<dbReference type="PANTHER" id="PTHR20916">
    <property type="entry name" value="CYSTEINE AND GLYCINE-RICH PROTEIN 2 BINDING PROTEIN"/>
    <property type="match status" value="1"/>
</dbReference>
<sequence>MNRPASWDEPQGPCRYCEMAVEDDNYLECQECRRMVHIKCLPHASTPGDLLGDIFFEFTCVKCVLDKVQDSTVPSSLEPIKEVIVRQRIPWLLVLTLTLYNLSIKQKGLGHHGFFHWRTHIISFVDKNWNYIFGQNVRRRKQWTGSVSGALSHNSPEYFQSGLDVFQEHGWWKLAKPFLTPRSVLREYEKKQLRRLQLRNEKRLPATDETSCSSEISVTDHTKDKTQPIKVEADETNAAEGCARTIPYMGCQPKVMPPPLPQEAIPTPPVPQENTIPPIQEPEEEPQHQPLNMVQASLMDFLAESLGGDDFSMFGSLPGIMPPPLIGVGKSDFFMNEPLLQAPSNSEGLYDMDTNIGIPSTTKEVKRTKNIKEELIDDTKTNSTEETTIESSEEQKEGEGENDQMEEEDFQPRIVQVTNYQAQEAGETVKEEPLDEDMLDEDEAIPETFPFIEPCKPSGFVRQPRRNWPWLQEAQESDDHAIPSENLQLISVYEEQKLYQRLHRIVSMEQECQISIPAYVRRLYRKLSLRKWKRDHNRPIFNLDEHIDPLGRACLKMQGHQQAQILDRYQLLAHSRQDARSSFHARLAGCTQYELFESPYSQRVLHPFIFRSETMAPPWLKLMCEMQHRVNGSHPTRSTIDFCFVRPQHIPAVNALLQSSFWPNIDVSECLSYPDYSVVALYKKLVIGCGFLVPDVGYNEAYISFMAVRPSWQRSGIASFMLYHLIQTCMSKDITLHVSATNSAVMLYQKFGFKMEEIILDFYDKYMPLDSKQSRNAFFLRLQR</sequence>
<dbReference type="PROSITE" id="PS51186">
    <property type="entry name" value="GNAT"/>
    <property type="match status" value="1"/>
</dbReference>
<keyword evidence="2" id="KW-0863">Zinc-finger</keyword>
<keyword evidence="3" id="KW-0862">Zinc</keyword>
<accession>A0AB39ZXE1</accession>
<protein>
    <submittedName>
        <fullName evidence="7">Cysteine-rich protein 2-binding protein</fullName>
    </submittedName>
</protein>
<feature type="region of interest" description="Disordered" evidence="4">
    <location>
        <begin position="205"/>
        <end position="224"/>
    </location>
</feature>
<name>A0AB39ZXE1_DROSZ</name>
<dbReference type="Pfam" id="PF00583">
    <property type="entry name" value="Acetyltransf_1"/>
    <property type="match status" value="1"/>
</dbReference>
<dbReference type="GO" id="GO:0004402">
    <property type="term" value="F:histone acetyltransferase activity"/>
    <property type="evidence" value="ECO:0007669"/>
    <property type="project" value="TreeGrafter"/>
</dbReference>
<evidence type="ECO:0000256" key="1">
    <source>
        <dbReference type="ARBA" id="ARBA00022723"/>
    </source>
</evidence>
<dbReference type="InterPro" id="IPR019787">
    <property type="entry name" value="Znf_PHD-finger"/>
</dbReference>
<dbReference type="InterPro" id="IPR000182">
    <property type="entry name" value="GNAT_dom"/>
</dbReference>
<dbReference type="AlphaFoldDB" id="A0AB39ZXE1"/>
<dbReference type="PANTHER" id="PTHR20916:SF26">
    <property type="entry name" value="CYSTEINE-RICH PROTEIN 2-BINDING PROTEIN"/>
    <property type="match status" value="1"/>
</dbReference>
<dbReference type="Proteomes" id="UP001652628">
    <property type="component" value="Chromosome 2L"/>
</dbReference>
<feature type="compositionally biased region" description="Polar residues" evidence="4">
    <location>
        <begin position="208"/>
        <end position="217"/>
    </location>
</feature>
<feature type="region of interest" description="Disordered" evidence="4">
    <location>
        <begin position="371"/>
        <end position="407"/>
    </location>
</feature>
<feature type="compositionally biased region" description="Basic and acidic residues" evidence="4">
    <location>
        <begin position="371"/>
        <end position="380"/>
    </location>
</feature>
<dbReference type="GeneID" id="108021178"/>
<dbReference type="Pfam" id="PF00628">
    <property type="entry name" value="PHD"/>
    <property type="match status" value="1"/>
</dbReference>
<evidence type="ECO:0000256" key="4">
    <source>
        <dbReference type="SAM" id="MobiDB-lite"/>
    </source>
</evidence>
<proteinExistence type="predicted"/>
<reference evidence="6" key="1">
    <citation type="submission" date="2025-05" db="UniProtKB">
        <authorList>
            <consortium name="RefSeq"/>
        </authorList>
    </citation>
    <scope>NUCLEOTIDE SEQUENCE [LARGE SCALE GENOMIC DNA]</scope>
</reference>
<feature type="domain" description="N-acetyltransferase" evidence="5">
    <location>
        <begin position="640"/>
        <end position="772"/>
    </location>
</feature>
<evidence type="ECO:0000313" key="7">
    <source>
        <dbReference type="RefSeq" id="XP_016945249.3"/>
    </source>
</evidence>
<dbReference type="Gene3D" id="3.40.630.30">
    <property type="match status" value="1"/>
</dbReference>
<dbReference type="InterPro" id="IPR019786">
    <property type="entry name" value="Zinc_finger_PHD-type_CS"/>
</dbReference>
<dbReference type="SUPFAM" id="SSF57903">
    <property type="entry name" value="FYVE/PHD zinc finger"/>
    <property type="match status" value="1"/>
</dbReference>
<evidence type="ECO:0000313" key="6">
    <source>
        <dbReference type="Proteomes" id="UP001652628"/>
    </source>
</evidence>
<dbReference type="Gene3D" id="3.90.980.20">
    <property type="match status" value="1"/>
</dbReference>
<evidence type="ECO:0000259" key="5">
    <source>
        <dbReference type="PROSITE" id="PS51186"/>
    </source>
</evidence>
<dbReference type="SUPFAM" id="SSF55729">
    <property type="entry name" value="Acyl-CoA N-acyltransferases (Nat)"/>
    <property type="match status" value="1"/>
</dbReference>
<dbReference type="CDD" id="cd04301">
    <property type="entry name" value="NAT_SF"/>
    <property type="match status" value="1"/>
</dbReference>
<evidence type="ECO:0000256" key="3">
    <source>
        <dbReference type="ARBA" id="ARBA00022833"/>
    </source>
</evidence>
<dbReference type="InterPro" id="IPR011011">
    <property type="entry name" value="Znf_FYVE_PHD"/>
</dbReference>
<keyword evidence="6" id="KW-1185">Reference proteome</keyword>